<feature type="domain" description="DUF5667" evidence="3">
    <location>
        <begin position="34"/>
        <end position="126"/>
    </location>
</feature>
<reference evidence="4 5" key="1">
    <citation type="journal article" date="2016" name="Nat. Commun.">
        <title>Thousands of microbial genomes shed light on interconnected biogeochemical processes in an aquifer system.</title>
        <authorList>
            <person name="Anantharaman K."/>
            <person name="Brown C.T."/>
            <person name="Hug L.A."/>
            <person name="Sharon I."/>
            <person name="Castelle C.J."/>
            <person name="Probst A.J."/>
            <person name="Thomas B.C."/>
            <person name="Singh A."/>
            <person name="Wilkins M.J."/>
            <person name="Karaoz U."/>
            <person name="Brodie E.L."/>
            <person name="Williams K.H."/>
            <person name="Hubbard S.S."/>
            <person name="Banfield J.F."/>
        </authorList>
    </citation>
    <scope>NUCLEOTIDE SEQUENCE [LARGE SCALE GENOMIC DNA]</scope>
</reference>
<dbReference type="Pfam" id="PF18915">
    <property type="entry name" value="DUF5667"/>
    <property type="match status" value="1"/>
</dbReference>
<sequence length="143" mass="16954">MGEKIIIFLILFSFIISVNSVWAKFPDDLPGPHLMPDDKFYFLKLTYEKVVLFLTFNLAKKAERYKTFAEKRLYEGQQMIIEGKQELADKQGELYKYYLNKAKETLEKAIQKAMEKKKEELAKELQLRAEEIKSKLSESFKLW</sequence>
<feature type="coiled-coil region" evidence="1">
    <location>
        <begin position="99"/>
        <end position="135"/>
    </location>
</feature>
<evidence type="ECO:0000256" key="2">
    <source>
        <dbReference type="SAM" id="Phobius"/>
    </source>
</evidence>
<dbReference type="InterPro" id="IPR043725">
    <property type="entry name" value="DUF5667"/>
</dbReference>
<dbReference type="STRING" id="1801990.A2V69_00175"/>
<protein>
    <recommendedName>
        <fullName evidence="3">DUF5667 domain-containing protein</fullName>
    </recommendedName>
</protein>
<organism evidence="4 5">
    <name type="scientific">Candidatus Portnoybacteria bacterium RBG_13_40_8</name>
    <dbReference type="NCBI Taxonomy" id="1801990"/>
    <lineage>
        <taxon>Bacteria</taxon>
        <taxon>Candidatus Portnoyibacteriota</taxon>
    </lineage>
</organism>
<keyword evidence="1" id="KW-0175">Coiled coil</keyword>
<proteinExistence type="predicted"/>
<keyword evidence="2" id="KW-0812">Transmembrane</keyword>
<evidence type="ECO:0000256" key="1">
    <source>
        <dbReference type="SAM" id="Coils"/>
    </source>
</evidence>
<evidence type="ECO:0000313" key="4">
    <source>
        <dbReference type="EMBL" id="OGZ33018.1"/>
    </source>
</evidence>
<gene>
    <name evidence="4" type="ORF">A2V69_00175</name>
</gene>
<keyword evidence="2" id="KW-1133">Transmembrane helix</keyword>
<evidence type="ECO:0000259" key="3">
    <source>
        <dbReference type="Pfam" id="PF18915"/>
    </source>
</evidence>
<dbReference type="EMBL" id="MHMT01000007">
    <property type="protein sequence ID" value="OGZ33018.1"/>
    <property type="molecule type" value="Genomic_DNA"/>
</dbReference>
<dbReference type="AlphaFoldDB" id="A0A1G2F611"/>
<keyword evidence="2" id="KW-0472">Membrane</keyword>
<comment type="caution">
    <text evidence="4">The sequence shown here is derived from an EMBL/GenBank/DDBJ whole genome shotgun (WGS) entry which is preliminary data.</text>
</comment>
<accession>A0A1G2F611</accession>
<evidence type="ECO:0000313" key="5">
    <source>
        <dbReference type="Proteomes" id="UP000177810"/>
    </source>
</evidence>
<feature type="transmembrane region" description="Helical" evidence="2">
    <location>
        <begin position="39"/>
        <end position="59"/>
    </location>
</feature>
<dbReference type="Proteomes" id="UP000177810">
    <property type="component" value="Unassembled WGS sequence"/>
</dbReference>
<name>A0A1G2F611_9BACT</name>